<evidence type="ECO:0000313" key="1">
    <source>
        <dbReference type="EMBL" id="KAJ8868958.1"/>
    </source>
</evidence>
<accession>A0ABQ9G958</accession>
<protein>
    <submittedName>
        <fullName evidence="1">Uncharacterized protein</fullName>
    </submittedName>
</protein>
<comment type="caution">
    <text evidence="1">The sequence shown here is derived from an EMBL/GenBank/DDBJ whole genome shotgun (WGS) entry which is preliminary data.</text>
</comment>
<sequence length="69" mass="7552">MDALCRELREQPRPEYRVKTLAPCWDGGGGDAENYLLQIEIERPGAISGTGIPAIERGACLERLCPVPV</sequence>
<evidence type="ECO:0000313" key="2">
    <source>
        <dbReference type="Proteomes" id="UP001159363"/>
    </source>
</evidence>
<reference evidence="1 2" key="1">
    <citation type="submission" date="2023-02" db="EMBL/GenBank/DDBJ databases">
        <title>LHISI_Scaffold_Assembly.</title>
        <authorList>
            <person name="Stuart O.P."/>
            <person name="Cleave R."/>
            <person name="Magrath M.J.L."/>
            <person name="Mikheyev A.S."/>
        </authorList>
    </citation>
    <scope>NUCLEOTIDE SEQUENCE [LARGE SCALE GENOMIC DNA]</scope>
    <source>
        <strain evidence="1">Daus_M_001</strain>
        <tissue evidence="1">Leg muscle</tissue>
    </source>
</reference>
<dbReference type="Proteomes" id="UP001159363">
    <property type="component" value="Chromosome 13"/>
</dbReference>
<proteinExistence type="predicted"/>
<dbReference type="EMBL" id="JARBHB010000014">
    <property type="protein sequence ID" value="KAJ8868958.1"/>
    <property type="molecule type" value="Genomic_DNA"/>
</dbReference>
<organism evidence="1 2">
    <name type="scientific">Dryococelus australis</name>
    <dbReference type="NCBI Taxonomy" id="614101"/>
    <lineage>
        <taxon>Eukaryota</taxon>
        <taxon>Metazoa</taxon>
        <taxon>Ecdysozoa</taxon>
        <taxon>Arthropoda</taxon>
        <taxon>Hexapoda</taxon>
        <taxon>Insecta</taxon>
        <taxon>Pterygota</taxon>
        <taxon>Neoptera</taxon>
        <taxon>Polyneoptera</taxon>
        <taxon>Phasmatodea</taxon>
        <taxon>Verophasmatodea</taxon>
        <taxon>Anareolatae</taxon>
        <taxon>Phasmatidae</taxon>
        <taxon>Eurycanthinae</taxon>
        <taxon>Dryococelus</taxon>
    </lineage>
</organism>
<keyword evidence="2" id="KW-1185">Reference proteome</keyword>
<gene>
    <name evidence="1" type="ORF">PR048_030499</name>
</gene>
<name>A0ABQ9G958_9NEOP</name>